<dbReference type="PANTHER" id="PTHR43364:SF7">
    <property type="entry name" value="NADP-DEPENDENT OXIDOREDUCTASE DOMAIN-CONTAINING PROTEIN-RELATED"/>
    <property type="match status" value="1"/>
</dbReference>
<keyword evidence="5" id="KW-1185">Reference proteome</keyword>
<name>A0A5C2RUC2_9APHY</name>
<protein>
    <submittedName>
        <fullName evidence="4">Norsolorinic acid reductase</fullName>
    </submittedName>
</protein>
<evidence type="ECO:0000259" key="3">
    <source>
        <dbReference type="Pfam" id="PF00248"/>
    </source>
</evidence>
<evidence type="ECO:0000313" key="5">
    <source>
        <dbReference type="Proteomes" id="UP000313359"/>
    </source>
</evidence>
<comment type="similarity">
    <text evidence="2">Belongs to the aldo/keto reductase family. Aldo/keto reductase 2 subfamily.</text>
</comment>
<dbReference type="Proteomes" id="UP000313359">
    <property type="component" value="Unassembled WGS sequence"/>
</dbReference>
<dbReference type="STRING" id="1328759.A0A5C2RUC2"/>
<sequence>MSSFAPQPPPPSELGRYRLLSPSAGIRVSPICLGTMSLGQAWSQAMAGGTTKEEAFEFLDTYFKNGGNFLDTSTNYNDGETEEILGEWMAARRNRDQMVIATKYTIGIKNIDPEVSIKANYQGNHRKSLLLMLQESLAKLKTTYLDILYLHLWDYSTSIPEVMQALDSLVKANKVLYLGISDTPAWIVAKANDYAREHGMAQFVVYQGAWNLKERDLEREIVPMCRAEGMGIVPWGVLGQGKFKTEAELKARSAFRYGMPQTEDEKKVSQALEKVAGEIGEGTSLSAVAVAWALAKSPYVFPIVGGRSPAQLKEVIKGLEITLTAEQIKSLEEAVPFNLGFPYNYFGADPAHGDGRPNFFVLAAGNTKYVKAAAPIAPGA</sequence>
<accession>A0A5C2RUC2</accession>
<dbReference type="Pfam" id="PF00248">
    <property type="entry name" value="Aldo_ket_red"/>
    <property type="match status" value="1"/>
</dbReference>
<organism evidence="4 5">
    <name type="scientific">Lentinus tigrinus ALCF2SS1-6</name>
    <dbReference type="NCBI Taxonomy" id="1328759"/>
    <lineage>
        <taxon>Eukaryota</taxon>
        <taxon>Fungi</taxon>
        <taxon>Dikarya</taxon>
        <taxon>Basidiomycota</taxon>
        <taxon>Agaricomycotina</taxon>
        <taxon>Agaricomycetes</taxon>
        <taxon>Polyporales</taxon>
        <taxon>Polyporaceae</taxon>
        <taxon>Lentinus</taxon>
    </lineage>
</organism>
<dbReference type="Gene3D" id="3.20.20.100">
    <property type="entry name" value="NADP-dependent oxidoreductase domain"/>
    <property type="match status" value="1"/>
</dbReference>
<dbReference type="EMBL" id="ML122308">
    <property type="protein sequence ID" value="RPD54260.1"/>
    <property type="molecule type" value="Genomic_DNA"/>
</dbReference>
<dbReference type="SUPFAM" id="SSF51430">
    <property type="entry name" value="NAD(P)-linked oxidoreductase"/>
    <property type="match status" value="1"/>
</dbReference>
<reference evidence="4" key="1">
    <citation type="journal article" date="2018" name="Genome Biol. Evol.">
        <title>Genomics and development of Lentinus tigrinus, a white-rot wood-decaying mushroom with dimorphic fruiting bodies.</title>
        <authorList>
            <person name="Wu B."/>
            <person name="Xu Z."/>
            <person name="Knudson A."/>
            <person name="Carlson A."/>
            <person name="Chen N."/>
            <person name="Kovaka S."/>
            <person name="LaButti K."/>
            <person name="Lipzen A."/>
            <person name="Pennachio C."/>
            <person name="Riley R."/>
            <person name="Schakwitz W."/>
            <person name="Umezawa K."/>
            <person name="Ohm R.A."/>
            <person name="Grigoriev I.V."/>
            <person name="Nagy L.G."/>
            <person name="Gibbons J."/>
            <person name="Hibbett D."/>
        </authorList>
    </citation>
    <scope>NUCLEOTIDE SEQUENCE [LARGE SCALE GENOMIC DNA]</scope>
    <source>
        <strain evidence="4">ALCF2SS1-6</strain>
    </source>
</reference>
<evidence type="ECO:0000313" key="4">
    <source>
        <dbReference type="EMBL" id="RPD54260.1"/>
    </source>
</evidence>
<gene>
    <name evidence="4" type="ORF">L227DRAFT_512040</name>
</gene>
<proteinExistence type="inferred from homology"/>
<dbReference type="InterPro" id="IPR036812">
    <property type="entry name" value="NAD(P)_OxRdtase_dom_sf"/>
</dbReference>
<feature type="domain" description="NADP-dependent oxidoreductase" evidence="3">
    <location>
        <begin position="30"/>
        <end position="334"/>
    </location>
</feature>
<dbReference type="OrthoDB" id="48988at2759"/>
<evidence type="ECO:0000256" key="1">
    <source>
        <dbReference type="ARBA" id="ARBA00022857"/>
    </source>
</evidence>
<evidence type="ECO:0000256" key="2">
    <source>
        <dbReference type="ARBA" id="ARBA00038157"/>
    </source>
</evidence>
<dbReference type="AlphaFoldDB" id="A0A5C2RUC2"/>
<dbReference type="PANTHER" id="PTHR43364">
    <property type="entry name" value="NADH-SPECIFIC METHYLGLYOXAL REDUCTASE-RELATED"/>
    <property type="match status" value="1"/>
</dbReference>
<keyword evidence="1" id="KW-0521">NADP</keyword>
<dbReference type="InterPro" id="IPR023210">
    <property type="entry name" value="NADP_OxRdtase_dom"/>
</dbReference>
<dbReference type="InterPro" id="IPR050523">
    <property type="entry name" value="AKR_Detox_Biosynth"/>
</dbReference>